<evidence type="ECO:0000313" key="2">
    <source>
        <dbReference type="Proteomes" id="UP000682111"/>
    </source>
</evidence>
<dbReference type="CDD" id="cd06325">
    <property type="entry name" value="PBP1_ABC_unchar_transporter"/>
    <property type="match status" value="1"/>
</dbReference>
<dbReference type="Gene3D" id="3.40.50.2300">
    <property type="match status" value="2"/>
</dbReference>
<dbReference type="AlphaFoldDB" id="A0A920BUE0"/>
<comment type="caution">
    <text evidence="1">The sequence shown here is derived from an EMBL/GenBank/DDBJ whole genome shotgun (WGS) entry which is preliminary data.</text>
</comment>
<evidence type="ECO:0008006" key="3">
    <source>
        <dbReference type="Google" id="ProtNLM"/>
    </source>
</evidence>
<dbReference type="Pfam" id="PF04392">
    <property type="entry name" value="ABC_sub_bind"/>
    <property type="match status" value="1"/>
</dbReference>
<dbReference type="PANTHER" id="PTHR35271">
    <property type="entry name" value="ABC TRANSPORTER, SUBSTRATE-BINDING LIPOPROTEIN-RELATED"/>
    <property type="match status" value="1"/>
</dbReference>
<dbReference type="RefSeq" id="WP_212933969.1">
    <property type="nucleotide sequence ID" value="NZ_BORC01000004.1"/>
</dbReference>
<keyword evidence="2" id="KW-1185">Reference proteome</keyword>
<dbReference type="EMBL" id="BORC01000004">
    <property type="protein sequence ID" value="GIN62884.1"/>
    <property type="molecule type" value="Genomic_DNA"/>
</dbReference>
<gene>
    <name evidence="1" type="ORF">J27TS8_28770</name>
</gene>
<organism evidence="1 2">
    <name type="scientific">Robertmurraya siralis</name>
    <dbReference type="NCBI Taxonomy" id="77777"/>
    <lineage>
        <taxon>Bacteria</taxon>
        <taxon>Bacillati</taxon>
        <taxon>Bacillota</taxon>
        <taxon>Bacilli</taxon>
        <taxon>Bacillales</taxon>
        <taxon>Bacillaceae</taxon>
        <taxon>Robertmurraya</taxon>
    </lineage>
</organism>
<dbReference type="PROSITE" id="PS51257">
    <property type="entry name" value="PROKAR_LIPOPROTEIN"/>
    <property type="match status" value="1"/>
</dbReference>
<dbReference type="InterPro" id="IPR028082">
    <property type="entry name" value="Peripla_BP_I"/>
</dbReference>
<evidence type="ECO:0000313" key="1">
    <source>
        <dbReference type="EMBL" id="GIN62884.1"/>
    </source>
</evidence>
<proteinExistence type="predicted"/>
<dbReference type="PANTHER" id="PTHR35271:SF1">
    <property type="entry name" value="ABC TRANSPORTER, SUBSTRATE-BINDING LIPOPROTEIN"/>
    <property type="match status" value="1"/>
</dbReference>
<name>A0A920BUE0_9BACI</name>
<sequence length="332" mass="35012">MLKKLKTVAAVGMMGALILSGCGSSEESNGDGGSGDSEKTYKVGISQIVAHPSLDAATVGFKKALEEAGLKVEYDEQNAQGEMPNAQAIASNFVGDQVDLIFANATPAAQSALNATTDIPIVFTSVTDPVGAELITSFEEPGGNVTGTSDMYPDAIPSTIKFIVEDYGAKSIGTIYNTGEQNSIVQIDEMKKALEGTSVELVERSVATSADVKQAAESLMGKVDAIYIITDNTVVSALDAVIQVSNDNDIPLFVGETDSVEKGAFAAYGISYEAIGYEAGKMAVEILKGEKSPAEIPAQYPTEVKLVINKKAAEEMNVELKEEWNDIAQFLE</sequence>
<reference evidence="1" key="1">
    <citation type="submission" date="2021-03" db="EMBL/GenBank/DDBJ databases">
        <title>Antimicrobial resistance genes in bacteria isolated from Japanese honey, and their potential for conferring macrolide and lincosamide resistance in the American foulbrood pathogen Paenibacillus larvae.</title>
        <authorList>
            <person name="Okamoto M."/>
            <person name="Kumagai M."/>
            <person name="Kanamori H."/>
            <person name="Takamatsu D."/>
        </authorList>
    </citation>
    <scope>NUCLEOTIDE SEQUENCE</scope>
    <source>
        <strain evidence="1">J27TS8</strain>
    </source>
</reference>
<dbReference type="SUPFAM" id="SSF53822">
    <property type="entry name" value="Periplasmic binding protein-like I"/>
    <property type="match status" value="1"/>
</dbReference>
<dbReference type="Proteomes" id="UP000682111">
    <property type="component" value="Unassembled WGS sequence"/>
</dbReference>
<protein>
    <recommendedName>
        <fullName evidence="3">ABC transporter substrate-binding protein</fullName>
    </recommendedName>
</protein>
<dbReference type="InterPro" id="IPR007487">
    <property type="entry name" value="ABC_transpt-TYRBP-like"/>
</dbReference>
<accession>A0A920BUE0</accession>